<dbReference type="InParanoid" id="A0A061E6G0"/>
<proteinExistence type="predicted"/>
<evidence type="ECO:0000256" key="1">
    <source>
        <dbReference type="SAM" id="Coils"/>
    </source>
</evidence>
<keyword evidence="4" id="KW-1185">Reference proteome</keyword>
<dbReference type="HOGENOM" id="CLU_1386351_0_0_1"/>
<feature type="compositionally biased region" description="Basic and acidic residues" evidence="2">
    <location>
        <begin position="1"/>
        <end position="22"/>
    </location>
</feature>
<accession>A0A061E6G0</accession>
<reference evidence="3 4" key="1">
    <citation type="journal article" date="2013" name="Genome Biol.">
        <title>The genome sequence of the most widely cultivated cacao type and its use to identify candidate genes regulating pod color.</title>
        <authorList>
            <person name="Motamayor J.C."/>
            <person name="Mockaitis K."/>
            <person name="Schmutz J."/>
            <person name="Haiminen N."/>
            <person name="Iii D.L."/>
            <person name="Cornejo O."/>
            <person name="Findley S.D."/>
            <person name="Zheng P."/>
            <person name="Utro F."/>
            <person name="Royaert S."/>
            <person name="Saski C."/>
            <person name="Jenkins J."/>
            <person name="Podicheti R."/>
            <person name="Zhao M."/>
            <person name="Scheffler B.E."/>
            <person name="Stack J.C."/>
            <person name="Feltus F.A."/>
            <person name="Mustiga G.M."/>
            <person name="Amores F."/>
            <person name="Phillips W."/>
            <person name="Marelli J.P."/>
            <person name="May G.D."/>
            <person name="Shapiro H."/>
            <person name="Ma J."/>
            <person name="Bustamante C.D."/>
            <person name="Schnell R.J."/>
            <person name="Main D."/>
            <person name="Gilbert D."/>
            <person name="Parida L."/>
            <person name="Kuhn D.N."/>
        </authorList>
    </citation>
    <scope>NUCLEOTIDE SEQUENCE [LARGE SCALE GENOMIC DNA]</scope>
    <source>
        <strain evidence="4">cv. Matina 1-6</strain>
    </source>
</reference>
<dbReference type="AlphaFoldDB" id="A0A061E6G0"/>
<evidence type="ECO:0000256" key="2">
    <source>
        <dbReference type="SAM" id="MobiDB-lite"/>
    </source>
</evidence>
<evidence type="ECO:0000313" key="3">
    <source>
        <dbReference type="EMBL" id="EOX99951.1"/>
    </source>
</evidence>
<feature type="coiled-coil region" evidence="1">
    <location>
        <begin position="65"/>
        <end position="92"/>
    </location>
</feature>
<keyword evidence="1" id="KW-0175">Coiled coil</keyword>
<protein>
    <submittedName>
        <fullName evidence="3">Uncharacterized protein</fullName>
    </submittedName>
</protein>
<gene>
    <name evidence="3" type="ORF">TCM_009023</name>
</gene>
<organism evidence="3 4">
    <name type="scientific">Theobroma cacao</name>
    <name type="common">Cacao</name>
    <name type="synonym">Cocoa</name>
    <dbReference type="NCBI Taxonomy" id="3641"/>
    <lineage>
        <taxon>Eukaryota</taxon>
        <taxon>Viridiplantae</taxon>
        <taxon>Streptophyta</taxon>
        <taxon>Embryophyta</taxon>
        <taxon>Tracheophyta</taxon>
        <taxon>Spermatophyta</taxon>
        <taxon>Magnoliopsida</taxon>
        <taxon>eudicotyledons</taxon>
        <taxon>Gunneridae</taxon>
        <taxon>Pentapetalae</taxon>
        <taxon>rosids</taxon>
        <taxon>malvids</taxon>
        <taxon>Malvales</taxon>
        <taxon>Malvaceae</taxon>
        <taxon>Byttnerioideae</taxon>
        <taxon>Theobroma</taxon>
    </lineage>
</organism>
<dbReference type="EMBL" id="CM001880">
    <property type="protein sequence ID" value="EOX99951.1"/>
    <property type="molecule type" value="Genomic_DNA"/>
</dbReference>
<evidence type="ECO:0000313" key="4">
    <source>
        <dbReference type="Proteomes" id="UP000026915"/>
    </source>
</evidence>
<feature type="region of interest" description="Disordered" evidence="2">
    <location>
        <begin position="1"/>
        <end position="27"/>
    </location>
</feature>
<sequence length="197" mass="22336">MKEMDDHGNVSEPDSSHADEQPHTLPHPELSIGLAEMHNGSNLSLSEVRKVDDGVVIVRHLRWVMQKHKRDMLELKGSIESLKDAKQTLEDHIVFQFSTASTYNYGRGRGNLRAVNAEGDSGPQSNLKGIASRSSSLDSSHVQHREELLPDPTERAQVILASKYFVSPYVDPLVYRQDMKNSMVEVYEELKKDEWVR</sequence>
<name>A0A061E6G0_THECC</name>
<dbReference type="Proteomes" id="UP000026915">
    <property type="component" value="Chromosome 2"/>
</dbReference>
<dbReference type="Gramene" id="EOX99951">
    <property type="protein sequence ID" value="EOX99951"/>
    <property type="gene ID" value="TCM_009023"/>
</dbReference>